<evidence type="ECO:0000256" key="1">
    <source>
        <dbReference type="SAM" id="Phobius"/>
    </source>
</evidence>
<evidence type="ECO:0000313" key="3">
    <source>
        <dbReference type="Proteomes" id="UP001482620"/>
    </source>
</evidence>
<evidence type="ECO:0000313" key="2">
    <source>
        <dbReference type="EMBL" id="MEQ2251432.1"/>
    </source>
</evidence>
<name>A0ABV0V221_9TELE</name>
<organism evidence="2 3">
    <name type="scientific">Ilyodon furcidens</name>
    <name type="common">goldbreast splitfin</name>
    <dbReference type="NCBI Taxonomy" id="33524"/>
    <lineage>
        <taxon>Eukaryota</taxon>
        <taxon>Metazoa</taxon>
        <taxon>Chordata</taxon>
        <taxon>Craniata</taxon>
        <taxon>Vertebrata</taxon>
        <taxon>Euteleostomi</taxon>
        <taxon>Actinopterygii</taxon>
        <taxon>Neopterygii</taxon>
        <taxon>Teleostei</taxon>
        <taxon>Neoteleostei</taxon>
        <taxon>Acanthomorphata</taxon>
        <taxon>Ovalentaria</taxon>
        <taxon>Atherinomorphae</taxon>
        <taxon>Cyprinodontiformes</taxon>
        <taxon>Goodeidae</taxon>
        <taxon>Ilyodon</taxon>
    </lineage>
</organism>
<keyword evidence="1" id="KW-0472">Membrane</keyword>
<reference evidence="2 3" key="1">
    <citation type="submission" date="2021-06" db="EMBL/GenBank/DDBJ databases">
        <authorList>
            <person name="Palmer J.M."/>
        </authorList>
    </citation>
    <scope>NUCLEOTIDE SEQUENCE [LARGE SCALE GENOMIC DNA]</scope>
    <source>
        <strain evidence="3">if_2019</strain>
        <tissue evidence="2">Muscle</tissue>
    </source>
</reference>
<feature type="transmembrane region" description="Helical" evidence="1">
    <location>
        <begin position="50"/>
        <end position="70"/>
    </location>
</feature>
<gene>
    <name evidence="2" type="ORF">ILYODFUR_010877</name>
</gene>
<accession>A0ABV0V221</accession>
<keyword evidence="1" id="KW-1133">Transmembrane helix</keyword>
<dbReference type="EMBL" id="JAHRIQ010093488">
    <property type="protein sequence ID" value="MEQ2251432.1"/>
    <property type="molecule type" value="Genomic_DNA"/>
</dbReference>
<proteinExistence type="predicted"/>
<dbReference type="Proteomes" id="UP001482620">
    <property type="component" value="Unassembled WGS sequence"/>
</dbReference>
<keyword evidence="3" id="KW-1185">Reference proteome</keyword>
<protein>
    <submittedName>
        <fullName evidence="2">Uncharacterized protein</fullName>
    </submittedName>
</protein>
<comment type="caution">
    <text evidence="2">The sequence shown here is derived from an EMBL/GenBank/DDBJ whole genome shotgun (WGS) entry which is preliminary data.</text>
</comment>
<keyword evidence="1" id="KW-0812">Transmembrane</keyword>
<sequence>MRENLDLAGRAKDCIFKEILVSKVKYGMVFVYLMLCTNPRWRRRWQPRSFALSLFLYIVCFFVFRATVLWSRATILWSHSVERIFSTAERPLLGFFHHLSLIRGSLSSWEAELRHYTGYCAESAGEESVLARW</sequence>